<dbReference type="Gene3D" id="2.60.200.40">
    <property type="match status" value="1"/>
</dbReference>
<dbReference type="PANTHER" id="PTHR14969">
    <property type="entry name" value="SPHINGOSINE-1-PHOSPHATE PHOSPHOHYDROLASE"/>
    <property type="match status" value="1"/>
</dbReference>
<dbReference type="GO" id="GO:0016301">
    <property type="term" value="F:kinase activity"/>
    <property type="evidence" value="ECO:0007669"/>
    <property type="project" value="InterPro"/>
</dbReference>
<dbReference type="Pfam" id="PF01569">
    <property type="entry name" value="PAP2"/>
    <property type="match status" value="1"/>
</dbReference>
<dbReference type="InterPro" id="IPR001206">
    <property type="entry name" value="Diacylglycerol_kinase_cat_dom"/>
</dbReference>
<accession>A0A5C8HY12</accession>
<evidence type="ECO:0000256" key="3">
    <source>
        <dbReference type="ARBA" id="ARBA00022692"/>
    </source>
</evidence>
<dbReference type="Pfam" id="PF00781">
    <property type="entry name" value="DAGK_cat"/>
    <property type="match status" value="1"/>
</dbReference>
<comment type="caution">
    <text evidence="8">The sequence shown here is derived from an EMBL/GenBank/DDBJ whole genome shotgun (WGS) entry which is preliminary data.</text>
</comment>
<evidence type="ECO:0000259" key="7">
    <source>
        <dbReference type="SMART" id="SM00014"/>
    </source>
</evidence>
<dbReference type="InterPro" id="IPR000326">
    <property type="entry name" value="PAP2/HPO"/>
</dbReference>
<gene>
    <name evidence="8" type="ORF">FVP77_15000</name>
</gene>
<dbReference type="PANTHER" id="PTHR14969:SF62">
    <property type="entry name" value="DECAPRENYLPHOSPHORYL-5-PHOSPHORIBOSE PHOSPHATASE RV3807C-RELATED"/>
    <property type="match status" value="1"/>
</dbReference>
<dbReference type="Proteomes" id="UP000321034">
    <property type="component" value="Unassembled WGS sequence"/>
</dbReference>
<dbReference type="AlphaFoldDB" id="A0A5C8HY12"/>
<dbReference type="GO" id="GO:0005886">
    <property type="term" value="C:plasma membrane"/>
    <property type="evidence" value="ECO:0007669"/>
    <property type="project" value="UniProtKB-SubCell"/>
</dbReference>
<protein>
    <submittedName>
        <fullName evidence="8">Phosphatase PAP2 family protein</fullName>
    </submittedName>
</protein>
<dbReference type="Gene3D" id="1.20.144.10">
    <property type="entry name" value="Phosphatidic acid phosphatase type 2/haloperoxidase"/>
    <property type="match status" value="1"/>
</dbReference>
<reference evidence="8 9" key="1">
    <citation type="submission" date="2019-08" db="EMBL/GenBank/DDBJ databases">
        <authorList>
            <person name="Dong K."/>
        </authorList>
    </citation>
    <scope>NUCLEOTIDE SEQUENCE [LARGE SCALE GENOMIC DNA]</scope>
    <source>
        <strain evidence="8 9">JCM14558</strain>
    </source>
</reference>
<dbReference type="InterPro" id="IPR036938">
    <property type="entry name" value="PAP2/HPO_sf"/>
</dbReference>
<keyword evidence="5" id="KW-1133">Transmembrane helix</keyword>
<sequence length="524" mass="55739">MRLERLRHPIFSIRRRRVLPRWVRRADRSINRRVNAAGVGPVGDTVFRIASRAANRSMLWFAIAGVLALAGKPRAALRGSASLVLASALANLVGKRLFGGPRPLWKDVPVGRRLGSYPTSASFPSGHSASAAAFVTGVALESPAVGAAVAPLAAAVAYSRVHVGAHWASDVLGGIGIGAAVAAVGAVILPPRRPQSESSVAETGTRVDLPEARDGEGLLIVLNEEAGTSVLHADPRPVFASRLPRARIREMGPDDRMDDIVREEVASATPPRVLVAYGGDGSVARMAQLAREYSLPLLGLPGGTFNHFVRALGVDELDVGLDAASTGRGLRVGVGSLAVGDDTPLTVLNTVSVGIYPDFVAERIRRQARWGKWIAAVVAAAIVVRRARPITVEMDGEQMSVWSVFASVGRNDPGRVSTMQRRRLSTGELDLRILHARDSRLRAFGSLAFGRRTAAVLRTLRLLPRASDVERRVVGDVAVRVLLRDGQVVPFAHDGELEDAPASTADGYVLRLAALSSALDVYAP</sequence>
<evidence type="ECO:0000256" key="4">
    <source>
        <dbReference type="ARBA" id="ARBA00022801"/>
    </source>
</evidence>
<keyword evidence="4" id="KW-0378">Hydrolase</keyword>
<evidence type="ECO:0000256" key="5">
    <source>
        <dbReference type="ARBA" id="ARBA00022989"/>
    </source>
</evidence>
<dbReference type="GO" id="GO:0016787">
    <property type="term" value="F:hydrolase activity"/>
    <property type="evidence" value="ECO:0007669"/>
    <property type="project" value="UniProtKB-KW"/>
</dbReference>
<dbReference type="EMBL" id="VRSV01000002">
    <property type="protein sequence ID" value="TXK10162.1"/>
    <property type="molecule type" value="Genomic_DNA"/>
</dbReference>
<dbReference type="OrthoDB" id="5242960at2"/>
<keyword evidence="3" id="KW-0812">Transmembrane</keyword>
<name>A0A5C8HY12_9MICO</name>
<dbReference type="SMART" id="SM00014">
    <property type="entry name" value="acidPPc"/>
    <property type="match status" value="1"/>
</dbReference>
<evidence type="ECO:0000313" key="8">
    <source>
        <dbReference type="EMBL" id="TXK10162.1"/>
    </source>
</evidence>
<proteinExistence type="predicted"/>
<dbReference type="RefSeq" id="WP_147895360.1">
    <property type="nucleotide sequence ID" value="NZ_BAAANR010000001.1"/>
</dbReference>
<dbReference type="SUPFAM" id="SSF111331">
    <property type="entry name" value="NAD kinase/diacylglycerol kinase-like"/>
    <property type="match status" value="1"/>
</dbReference>
<comment type="subcellular location">
    <subcellularLocation>
        <location evidence="1">Cell membrane</location>
        <topology evidence="1">Multi-pass membrane protein</topology>
    </subcellularLocation>
</comment>
<organism evidence="8 9">
    <name type="scientific">Microbacterium hatanonis</name>
    <dbReference type="NCBI Taxonomy" id="404366"/>
    <lineage>
        <taxon>Bacteria</taxon>
        <taxon>Bacillati</taxon>
        <taxon>Actinomycetota</taxon>
        <taxon>Actinomycetes</taxon>
        <taxon>Micrococcales</taxon>
        <taxon>Microbacteriaceae</taxon>
        <taxon>Microbacterium</taxon>
    </lineage>
</organism>
<evidence type="ECO:0000256" key="1">
    <source>
        <dbReference type="ARBA" id="ARBA00004651"/>
    </source>
</evidence>
<keyword evidence="2" id="KW-1003">Cell membrane</keyword>
<keyword evidence="9" id="KW-1185">Reference proteome</keyword>
<dbReference type="InterPro" id="IPR017438">
    <property type="entry name" value="ATP-NAD_kinase_N"/>
</dbReference>
<evidence type="ECO:0000256" key="6">
    <source>
        <dbReference type="ARBA" id="ARBA00023136"/>
    </source>
</evidence>
<keyword evidence="6" id="KW-0472">Membrane</keyword>
<dbReference type="Gene3D" id="3.40.50.10330">
    <property type="entry name" value="Probable inorganic polyphosphate/atp-NAD kinase, domain 1"/>
    <property type="match status" value="1"/>
</dbReference>
<evidence type="ECO:0000313" key="9">
    <source>
        <dbReference type="Proteomes" id="UP000321034"/>
    </source>
</evidence>
<dbReference type="SUPFAM" id="SSF48317">
    <property type="entry name" value="Acid phosphatase/Vanadium-dependent haloperoxidase"/>
    <property type="match status" value="1"/>
</dbReference>
<dbReference type="CDD" id="cd01610">
    <property type="entry name" value="PAP2_like"/>
    <property type="match status" value="1"/>
</dbReference>
<dbReference type="InterPro" id="IPR016064">
    <property type="entry name" value="NAD/diacylglycerol_kinase_sf"/>
</dbReference>
<feature type="domain" description="Phosphatidic acid phosphatase type 2/haloperoxidase" evidence="7">
    <location>
        <begin position="77"/>
        <end position="186"/>
    </location>
</feature>
<evidence type="ECO:0000256" key="2">
    <source>
        <dbReference type="ARBA" id="ARBA00022475"/>
    </source>
</evidence>